<gene>
    <name evidence="1" type="ORF">ABT272_30850</name>
</gene>
<dbReference type="RefSeq" id="WP_352064931.1">
    <property type="nucleotide sequence ID" value="NZ_JBEPAZ010000037.1"/>
</dbReference>
<comment type="caution">
    <text evidence="1">The sequence shown here is derived from an EMBL/GenBank/DDBJ whole genome shotgun (WGS) entry which is preliminary data.</text>
</comment>
<proteinExistence type="predicted"/>
<organism evidence="1 2">
    <name type="scientific">Streptomyces sp. 900105245</name>
    <dbReference type="NCBI Taxonomy" id="3154379"/>
    <lineage>
        <taxon>Bacteria</taxon>
        <taxon>Bacillati</taxon>
        <taxon>Actinomycetota</taxon>
        <taxon>Actinomycetes</taxon>
        <taxon>Kitasatosporales</taxon>
        <taxon>Streptomycetaceae</taxon>
        <taxon>Streptomyces</taxon>
    </lineage>
</organism>
<evidence type="ECO:0000313" key="1">
    <source>
        <dbReference type="EMBL" id="MER6432090.1"/>
    </source>
</evidence>
<dbReference type="Proteomes" id="UP001470023">
    <property type="component" value="Unassembled WGS sequence"/>
</dbReference>
<keyword evidence="2" id="KW-1185">Reference proteome</keyword>
<dbReference type="EMBL" id="JBEPAZ010000037">
    <property type="protein sequence ID" value="MER6432090.1"/>
    <property type="molecule type" value="Genomic_DNA"/>
</dbReference>
<sequence>MASQDKWTVDGIHHALPHSRLRQQLLSDVNLTPIDDLPARLQGWTDAVRTLEAARPGIEAVRAYVKKHGQLPPDLQDAPDMTDAIVDDARGRRGAA</sequence>
<accession>A0ABV1UFN9</accession>
<protein>
    <submittedName>
        <fullName evidence="1">Uncharacterized protein</fullName>
    </submittedName>
</protein>
<evidence type="ECO:0000313" key="2">
    <source>
        <dbReference type="Proteomes" id="UP001470023"/>
    </source>
</evidence>
<reference evidence="1 2" key="1">
    <citation type="submission" date="2024-06" db="EMBL/GenBank/DDBJ databases">
        <title>The Natural Products Discovery Center: Release of the First 8490 Sequenced Strains for Exploring Actinobacteria Biosynthetic Diversity.</title>
        <authorList>
            <person name="Kalkreuter E."/>
            <person name="Kautsar S.A."/>
            <person name="Yang D."/>
            <person name="Bader C.D."/>
            <person name="Teijaro C.N."/>
            <person name="Fluegel L."/>
            <person name="Davis C.M."/>
            <person name="Simpson J.R."/>
            <person name="Lauterbach L."/>
            <person name="Steele A.D."/>
            <person name="Gui C."/>
            <person name="Meng S."/>
            <person name="Li G."/>
            <person name="Viehrig K."/>
            <person name="Ye F."/>
            <person name="Su P."/>
            <person name="Kiefer A.F."/>
            <person name="Nichols A."/>
            <person name="Cepeda A.J."/>
            <person name="Yan W."/>
            <person name="Fan B."/>
            <person name="Jiang Y."/>
            <person name="Adhikari A."/>
            <person name="Zheng C.-J."/>
            <person name="Schuster L."/>
            <person name="Cowan T.M."/>
            <person name="Smanski M.J."/>
            <person name="Chevrette M.G."/>
            <person name="De Carvalho L.P.S."/>
            <person name="Shen B."/>
        </authorList>
    </citation>
    <scope>NUCLEOTIDE SEQUENCE [LARGE SCALE GENOMIC DNA]</scope>
    <source>
        <strain evidence="1 2">NPDC001166</strain>
    </source>
</reference>
<name>A0ABV1UFN9_9ACTN</name>